<dbReference type="GO" id="GO:0004866">
    <property type="term" value="F:endopeptidase inhibitor activity"/>
    <property type="evidence" value="ECO:0007669"/>
    <property type="project" value="InterPro"/>
</dbReference>
<dbReference type="InterPro" id="IPR002890">
    <property type="entry name" value="MG2"/>
</dbReference>
<dbReference type="PANTHER" id="PTHR40094:SF1">
    <property type="entry name" value="UBIQUITIN DOMAIN-CONTAINING PROTEIN"/>
    <property type="match status" value="1"/>
</dbReference>
<dbReference type="InterPro" id="IPR011626">
    <property type="entry name" value="Alpha-macroglobulin_TED"/>
</dbReference>
<feature type="domain" description="Alpha-2-macroglobulin" evidence="1">
    <location>
        <begin position="1158"/>
        <end position="1248"/>
    </location>
</feature>
<dbReference type="Gene3D" id="2.20.130.20">
    <property type="match status" value="1"/>
</dbReference>
<name>A0A644VS63_9ZZZZ</name>
<dbReference type="InterPro" id="IPR051802">
    <property type="entry name" value="YfhM-like"/>
</dbReference>
<comment type="caution">
    <text evidence="2">The sequence shown here is derived from an EMBL/GenBank/DDBJ whole genome shotgun (WGS) entry which is preliminary data.</text>
</comment>
<dbReference type="Gene3D" id="1.50.10.20">
    <property type="match status" value="1"/>
</dbReference>
<protein>
    <recommendedName>
        <fullName evidence="1">Alpha-2-macroglobulin domain-containing protein</fullName>
    </recommendedName>
</protein>
<dbReference type="PANTHER" id="PTHR40094">
    <property type="entry name" value="ALPHA-2-MACROGLOBULIN HOMOLOG"/>
    <property type="match status" value="1"/>
</dbReference>
<dbReference type="Pfam" id="PF00207">
    <property type="entry name" value="A2M"/>
    <property type="match status" value="1"/>
</dbReference>
<dbReference type="EMBL" id="VSSQ01000420">
    <property type="protein sequence ID" value="MPL94244.1"/>
    <property type="molecule type" value="Genomic_DNA"/>
</dbReference>
<organism evidence="2">
    <name type="scientific">bioreactor metagenome</name>
    <dbReference type="NCBI Taxonomy" id="1076179"/>
    <lineage>
        <taxon>unclassified sequences</taxon>
        <taxon>metagenomes</taxon>
        <taxon>ecological metagenomes</taxon>
    </lineage>
</organism>
<dbReference type="InterPro" id="IPR008930">
    <property type="entry name" value="Terpenoid_cyclase/PrenylTrfase"/>
</dbReference>
<dbReference type="InterPro" id="IPR041246">
    <property type="entry name" value="Bact_MG10"/>
</dbReference>
<dbReference type="Gene3D" id="2.60.40.1930">
    <property type="match status" value="1"/>
</dbReference>
<proteinExistence type="predicted"/>
<dbReference type="Pfam" id="PF07678">
    <property type="entry name" value="TED_complement"/>
    <property type="match status" value="1"/>
</dbReference>
<sequence>MKKYIINSILLISLLIITVSITAQNTHTNTQAWEKVDQLTEKDLPESALKALDSISRIAEVTNNQQEKIKVRLYRYRIQTEKEPGTAPAVLKDFEQFAYIFEPSPIKQLLFCMAAEMYHNYYQSNQHEIDRRTDVAGTFPENPETWSKNHFKQKIKSLIDEAWKEQRISQQTDIESLQKLFVFQSEKKEDKNTSPTLFDYIAYKRIDLAEAWKDEKTIQETYKELIQFRKKQGDTSLSVLAEINYLDYLYGQSDSQTFIQKADSLEQVYQQDPAVVEIMAQKAKHYLHNAEIPQHKKLAHTICKKGIETYPDYPRIGLLHNILAQIEQQSLFIESASDAAPSGRLKLNISSTNIPTITLEIYRLNTTSEAFARYDLNKSIDPDKEVFDKTLIETLTINLPLNENFEAEDSIFNLPTHDYGIYEYIAYPSGMREKDKMTNSYYTVTDLTFIKRAISEDKNAYYVLDRITGKQVKQVEIISYEYKWTGNQYEMTLAATAKTNSKGYVELPHIKSYGNEIIVLKKKDDRYFYNMSHSPYFSKFKPTETTQQRINIFTDRAIYRPGQTVYFKAIAYEMDSKKQEVTANKDIRFELIDVNGKSINQLELRTNEFGSASGSFVLPSGGLNGNFQIRADKRHSVNFLVEEYKRPTFEVSVTQPTNEISFGETVSLNGEVKAFAGYSLPDTKVKYVINRYVHPFWRWFPPVNDNKMIVSGETTTDANGQFSIQFTPEKDKNIRDSKIKQAYRYSITIDATDSKGESQQTITNLSVSEQSLFILADIPELLNKQDTAKLKISTQNISGEKIHKSIRYQLFSLKETTDYREILKSDTAFTTGKLMTEGTYDTQSAHLMLNLKTYTSGRYKLIFTTDDKHGNPVETEHIFILFDKKENRPPVKTYTWLPENRIESLAGEKVTIPFGTSVKCAQVLMEVKYGNELISSRWIRMNNNIRTFSIPFAERHRSGITVSFTFVRDEKLFQETVYVTEKIIEKKLTPKLTVFRNKLLPGAAATWTVNIPEAAAKGKIAELLAGMYDASLDELKQHQWEFNPVYRRAFPGSSNWNSYQKYQYNNPVVITKEDRAVPGLFSPDVNWFGLSLGYAEMDGPLIYSIVAKSKRNMAPDEVVIYTENDVNFDIVVTPDDVTAMEQVQSVQPPRIRSNFNETVFFYPHLQGDKSGNYQFSFTMPESLTRWNLKMLAHTKDLYFGQAEAQLITQQDLMVQLNMPRFVRQSDKLTLQASLVNLSDIALKANVKLTFIDPTTDQPVLLNDTNMIAVDVPADGKPLTLSWDVNGFDQYEWLICKVVADAGNFSDGEQRYLVILPDKVLVTESYPVFMSNENTKEFKFDSIQSIINKVDTRQLTFEFSANPVWYAIQALPSLSEPKNENAIDYFIAWYVNTLAGKIVADNPRIKAIFEQIKQTEPGSIQSALNKNQELKNILLEETPWLTEAKNETEQQQRIALLFDLNQQEQLRTRYLDKLTKLQLPNGAFSWFDGMGESRWTTQFIADGLLKVRAFTDSETINRMLTPALNYLEGELSKDYLQLKKQVKDYDKKMSINSFQLHVLAMRTQIKTTDSATSVNEAIAFYLGQTEQYYNKLGLYDKALAAVILHHANKPVTVDAIIKSLKENSLRTTDKGMYWPKNTAGYRWNERPISVQVKLMEAFNLVPGNETELALMKIWLLRQKQTQQWESPVASVNAIYALTGIGNNLLNNKQQFSITSGNKTFDTNQGIPGTGYIKQTLAKEDIKEGITINRVNQPETASPAWGALYWQYYQDMDKVRSSSSALQVEKQLFVERIVDNRKTLFPINGQNVNSAMQSIQKGDKLIARMVVTTDRNLEFVALKDNRAANLEPINQLSGCSWKEGVVYYRTVKDASTQYFFSHLPKGTYVFEDEYFVNASGNFSGGTASIQCLYAPEFVGMGKGERIEIR</sequence>
<accession>A0A644VS63</accession>
<gene>
    <name evidence="2" type="ORF">SDC9_40394</name>
</gene>
<evidence type="ECO:0000313" key="2">
    <source>
        <dbReference type="EMBL" id="MPL94244.1"/>
    </source>
</evidence>
<dbReference type="SUPFAM" id="SSF48239">
    <property type="entry name" value="Terpenoid cyclases/Protein prenyltransferases"/>
    <property type="match status" value="1"/>
</dbReference>
<dbReference type="Pfam" id="PF01835">
    <property type="entry name" value="MG2"/>
    <property type="match status" value="1"/>
</dbReference>
<dbReference type="InterPro" id="IPR001599">
    <property type="entry name" value="Macroglobln_a2"/>
</dbReference>
<dbReference type="Pfam" id="PF17973">
    <property type="entry name" value="bMG10"/>
    <property type="match status" value="1"/>
</dbReference>
<reference evidence="2" key="1">
    <citation type="submission" date="2019-08" db="EMBL/GenBank/DDBJ databases">
        <authorList>
            <person name="Kucharzyk K."/>
            <person name="Murdoch R.W."/>
            <person name="Higgins S."/>
            <person name="Loffler F."/>
        </authorList>
    </citation>
    <scope>NUCLEOTIDE SEQUENCE</scope>
</reference>
<evidence type="ECO:0000259" key="1">
    <source>
        <dbReference type="SMART" id="SM01360"/>
    </source>
</evidence>
<dbReference type="GO" id="GO:0005615">
    <property type="term" value="C:extracellular space"/>
    <property type="evidence" value="ECO:0007669"/>
    <property type="project" value="InterPro"/>
</dbReference>
<dbReference type="SMART" id="SM01360">
    <property type="entry name" value="A2M"/>
    <property type="match status" value="1"/>
</dbReference>